<dbReference type="Gene3D" id="1.10.150.480">
    <property type="match status" value="1"/>
</dbReference>
<dbReference type="EMBL" id="JAMZDX010000001">
    <property type="protein sequence ID" value="MCP2307944.1"/>
    <property type="molecule type" value="Genomic_DNA"/>
</dbReference>
<feature type="signal peptide" evidence="3">
    <location>
        <begin position="1"/>
        <end position="28"/>
    </location>
</feature>
<feature type="domain" description="Bacterial phospholipase C C-terminal" evidence="4">
    <location>
        <begin position="336"/>
        <end position="402"/>
    </location>
</feature>
<dbReference type="Proteomes" id="UP001206483">
    <property type="component" value="Unassembled WGS sequence"/>
</dbReference>
<keyword evidence="7" id="KW-1185">Reference proteome</keyword>
<dbReference type="RefSeq" id="WP_253794156.1">
    <property type="nucleotide sequence ID" value="NZ_BAAAUB010000013.1"/>
</dbReference>
<dbReference type="NCBIfam" id="TIGR03934">
    <property type="entry name" value="TQXA_dom"/>
    <property type="match status" value="1"/>
</dbReference>
<sequence>MFHTQGRAVSRIAAVMLASGLMAGGAAATAVADNAGSTGGVTATVEPTLLSGKIDIDGIGERQGGLFTMTTSDGKTIRTYCIDFGHGIDIKSKAQYRESEWASSPLGAKGREDDAAKILWILENSYPKQTDLKALAAKAGISKPGDFTDEDAAAGTQAAIWNYSDHMKAVPQDPEAKQLRDYLVGEANVGIKTIPTASLSLSPDALTGLSGTKVGPFKLNSSADQVKFALGDDSSGGKVKLTDKDGKAIGASLNGPIAKDTPLYVDVPAGTPAGSVSVTASVTTAVPTGRVFLSEGYTEKEHQQTMILAGSDQTTVPVKVKAAWQPKGALPSATAQVSCADNAVKVTVTNNGDQEGSIEVKPGKTVTVQPGKSETVLVPVAEDAAYDITVTGPNKFVKEFKGVLDCKVTTSSTPPTTPSPSPSGPSLATTGGGSGTGIMAGIAGALVVAGAGAVYALRRRGRHARTSA</sequence>
<feature type="chain" id="PRO_5046978976" evidence="3">
    <location>
        <begin position="29"/>
        <end position="468"/>
    </location>
</feature>
<dbReference type="InterPro" id="IPR023849">
    <property type="entry name" value="TQXA_dom"/>
</dbReference>
<feature type="transmembrane region" description="Helical" evidence="2">
    <location>
        <begin position="437"/>
        <end position="457"/>
    </location>
</feature>
<reference evidence="6 7" key="1">
    <citation type="submission" date="2022-06" db="EMBL/GenBank/DDBJ databases">
        <title>Sequencing the genomes of 1000 actinobacteria strains.</title>
        <authorList>
            <person name="Klenk H.-P."/>
        </authorList>
    </citation>
    <scope>NUCLEOTIDE SEQUENCE [LARGE SCALE GENOMIC DNA]</scope>
    <source>
        <strain evidence="6 7">DSM 41656</strain>
    </source>
</reference>
<feature type="domain" description="Thioester" evidence="5">
    <location>
        <begin position="78"/>
        <end position="188"/>
    </location>
</feature>
<evidence type="ECO:0000256" key="3">
    <source>
        <dbReference type="SAM" id="SignalP"/>
    </source>
</evidence>
<proteinExistence type="predicted"/>
<keyword evidence="2" id="KW-0812">Transmembrane</keyword>
<keyword evidence="2" id="KW-0472">Membrane</keyword>
<evidence type="ECO:0000313" key="6">
    <source>
        <dbReference type="EMBL" id="MCP2307944.1"/>
    </source>
</evidence>
<protein>
    <submittedName>
        <fullName evidence="6">TQXA domain-containing protein</fullName>
    </submittedName>
</protein>
<evidence type="ECO:0000259" key="4">
    <source>
        <dbReference type="Pfam" id="PF05506"/>
    </source>
</evidence>
<organism evidence="6 7">
    <name type="scientific">Kitasatospora paracochleata</name>
    <dbReference type="NCBI Taxonomy" id="58354"/>
    <lineage>
        <taxon>Bacteria</taxon>
        <taxon>Bacillati</taxon>
        <taxon>Actinomycetota</taxon>
        <taxon>Actinomycetes</taxon>
        <taxon>Kitasatosporales</taxon>
        <taxon>Streptomycetaceae</taxon>
        <taxon>Kitasatospora</taxon>
    </lineage>
</organism>
<dbReference type="Pfam" id="PF08341">
    <property type="entry name" value="TED"/>
    <property type="match status" value="1"/>
</dbReference>
<comment type="caution">
    <text evidence="6">The sequence shown here is derived from an EMBL/GenBank/DDBJ whole genome shotgun (WGS) entry which is preliminary data.</text>
</comment>
<dbReference type="InterPro" id="IPR013552">
    <property type="entry name" value="Thioester_dom"/>
</dbReference>
<evidence type="ECO:0000256" key="1">
    <source>
        <dbReference type="SAM" id="MobiDB-lite"/>
    </source>
</evidence>
<keyword evidence="2" id="KW-1133">Transmembrane helix</keyword>
<feature type="region of interest" description="Disordered" evidence="1">
    <location>
        <begin position="409"/>
        <end position="432"/>
    </location>
</feature>
<dbReference type="InterPro" id="IPR008475">
    <property type="entry name" value="PLipase_C_C"/>
</dbReference>
<name>A0ABT1IS52_9ACTN</name>
<accession>A0ABT1IS52</accession>
<evidence type="ECO:0000259" key="5">
    <source>
        <dbReference type="Pfam" id="PF08341"/>
    </source>
</evidence>
<keyword evidence="3" id="KW-0732">Signal</keyword>
<evidence type="ECO:0000313" key="7">
    <source>
        <dbReference type="Proteomes" id="UP001206483"/>
    </source>
</evidence>
<dbReference type="Pfam" id="PF05506">
    <property type="entry name" value="PLipase_C_C"/>
    <property type="match status" value="1"/>
</dbReference>
<evidence type="ECO:0000256" key="2">
    <source>
        <dbReference type="SAM" id="Phobius"/>
    </source>
</evidence>
<gene>
    <name evidence="6" type="ORF">FHR36_001036</name>
</gene>